<evidence type="ECO:0000313" key="5">
    <source>
        <dbReference type="Proteomes" id="UP000324222"/>
    </source>
</evidence>
<evidence type="ECO:0000259" key="3">
    <source>
        <dbReference type="PROSITE" id="PS50157"/>
    </source>
</evidence>
<evidence type="ECO:0000313" key="4">
    <source>
        <dbReference type="EMBL" id="MPC30974.1"/>
    </source>
</evidence>
<accession>A0A5B7EE26</accession>
<dbReference type="SMART" id="SM00355">
    <property type="entry name" value="ZnF_C2H2"/>
    <property type="match status" value="2"/>
</dbReference>
<feature type="domain" description="C2H2-type" evidence="3">
    <location>
        <begin position="12"/>
        <end position="40"/>
    </location>
</feature>
<feature type="region of interest" description="Disordered" evidence="2">
    <location>
        <begin position="31"/>
        <end position="118"/>
    </location>
</feature>
<comment type="caution">
    <text evidence="4">The sequence shown here is derived from an EMBL/GenBank/DDBJ whole genome shotgun (WGS) entry which is preliminary data.</text>
</comment>
<feature type="compositionally biased region" description="Pro residues" evidence="2">
    <location>
        <begin position="76"/>
        <end position="92"/>
    </location>
</feature>
<proteinExistence type="predicted"/>
<keyword evidence="1" id="KW-0479">Metal-binding</keyword>
<keyword evidence="1" id="KW-0862">Zinc</keyword>
<keyword evidence="1" id="KW-0863">Zinc-finger</keyword>
<dbReference type="Proteomes" id="UP000324222">
    <property type="component" value="Unassembled WGS sequence"/>
</dbReference>
<organism evidence="4 5">
    <name type="scientific">Portunus trituberculatus</name>
    <name type="common">Swimming crab</name>
    <name type="synonym">Neptunus trituberculatus</name>
    <dbReference type="NCBI Taxonomy" id="210409"/>
    <lineage>
        <taxon>Eukaryota</taxon>
        <taxon>Metazoa</taxon>
        <taxon>Ecdysozoa</taxon>
        <taxon>Arthropoda</taxon>
        <taxon>Crustacea</taxon>
        <taxon>Multicrustacea</taxon>
        <taxon>Malacostraca</taxon>
        <taxon>Eumalacostraca</taxon>
        <taxon>Eucarida</taxon>
        <taxon>Decapoda</taxon>
        <taxon>Pleocyemata</taxon>
        <taxon>Brachyura</taxon>
        <taxon>Eubrachyura</taxon>
        <taxon>Portunoidea</taxon>
        <taxon>Portunidae</taxon>
        <taxon>Portuninae</taxon>
        <taxon>Portunus</taxon>
    </lineage>
</organism>
<dbReference type="PROSITE" id="PS00028">
    <property type="entry name" value="ZINC_FINGER_C2H2_1"/>
    <property type="match status" value="2"/>
</dbReference>
<feature type="region of interest" description="Disordered" evidence="2">
    <location>
        <begin position="222"/>
        <end position="245"/>
    </location>
</feature>
<keyword evidence="5" id="KW-1185">Reference proteome</keyword>
<dbReference type="GO" id="GO:0008270">
    <property type="term" value="F:zinc ion binding"/>
    <property type="evidence" value="ECO:0007669"/>
    <property type="project" value="UniProtKB-KW"/>
</dbReference>
<name>A0A5B7EE26_PORTR</name>
<dbReference type="SUPFAM" id="SSF57667">
    <property type="entry name" value="beta-beta-alpha zinc fingers"/>
    <property type="match status" value="1"/>
</dbReference>
<evidence type="ECO:0000256" key="2">
    <source>
        <dbReference type="SAM" id="MobiDB-lite"/>
    </source>
</evidence>
<dbReference type="InterPro" id="IPR036236">
    <property type="entry name" value="Znf_C2H2_sf"/>
</dbReference>
<dbReference type="Pfam" id="PF00096">
    <property type="entry name" value="zf-C2H2"/>
    <property type="match status" value="1"/>
</dbReference>
<gene>
    <name evidence="4" type="ORF">E2C01_024246</name>
</gene>
<feature type="compositionally biased region" description="Basic residues" evidence="2">
    <location>
        <begin position="55"/>
        <end position="64"/>
    </location>
</feature>
<feature type="domain" description="C2H2-type" evidence="3">
    <location>
        <begin position="198"/>
        <end position="229"/>
    </location>
</feature>
<dbReference type="AlphaFoldDB" id="A0A5B7EE26"/>
<sequence length="299" mass="31112">MRDVHTEARRTFTCTLCNKVYASQNSYRVHMSMKHRHQTPPQPQQEEEPQADRRRTLRVGRGRRGVSAVWRCGAQPPAPRPPPPARPPAPPRSRPRPTIGRGRGGGEGGPASRRGRVGLAPPSRLYRVAIVYLNNKLLKPECVVCVAPRPATQPCCSLAGDGGVGGLALMYGAGAGRGGAGGGGGGGSSSSSSGGGPWQCEFCLKYYGSNNSLRNHRSVYHRRHSAEGGAGGRPARGSPRVRPLMLPMPARPTLSYGPPIGPQPTSTPATTAAVTTAAAAAAAAAAAHPGLGHHPAPPT</sequence>
<reference evidence="4 5" key="1">
    <citation type="submission" date="2019-05" db="EMBL/GenBank/DDBJ databases">
        <title>Another draft genome of Portunus trituberculatus and its Hox gene families provides insights of decapod evolution.</title>
        <authorList>
            <person name="Jeong J.-H."/>
            <person name="Song I."/>
            <person name="Kim S."/>
            <person name="Choi T."/>
            <person name="Kim D."/>
            <person name="Ryu S."/>
            <person name="Kim W."/>
        </authorList>
    </citation>
    <scope>NUCLEOTIDE SEQUENCE [LARGE SCALE GENOMIC DNA]</scope>
    <source>
        <tissue evidence="4">Muscle</tissue>
    </source>
</reference>
<evidence type="ECO:0000256" key="1">
    <source>
        <dbReference type="PROSITE-ProRule" id="PRU00042"/>
    </source>
</evidence>
<protein>
    <recommendedName>
        <fullName evidence="3">C2H2-type domain-containing protein</fullName>
    </recommendedName>
</protein>
<dbReference type="InterPro" id="IPR013087">
    <property type="entry name" value="Znf_C2H2_type"/>
</dbReference>
<dbReference type="EMBL" id="VSRR010002346">
    <property type="protein sequence ID" value="MPC30974.1"/>
    <property type="molecule type" value="Genomic_DNA"/>
</dbReference>
<dbReference type="PROSITE" id="PS50157">
    <property type="entry name" value="ZINC_FINGER_C2H2_2"/>
    <property type="match status" value="2"/>
</dbReference>